<reference evidence="3 4" key="1">
    <citation type="submission" date="2018-06" db="EMBL/GenBank/DDBJ databases">
        <title>Genomic Encyclopedia of Archaeal and Bacterial Type Strains, Phase II (KMG-II): from individual species to whole genera.</title>
        <authorList>
            <person name="Goeker M."/>
        </authorList>
    </citation>
    <scope>NUCLEOTIDE SEQUENCE [LARGE SCALE GENOMIC DNA]</scope>
    <source>
        <strain evidence="3 4">DSM 23857</strain>
    </source>
</reference>
<comment type="caution">
    <text evidence="3">The sequence shown here is derived from an EMBL/GenBank/DDBJ whole genome shotgun (WGS) entry which is preliminary data.</text>
</comment>
<name>A0A327QPX4_9BACT</name>
<dbReference type="RefSeq" id="WP_111597996.1">
    <property type="nucleotide sequence ID" value="NZ_QLLL01000004.1"/>
</dbReference>
<evidence type="ECO:0000313" key="3">
    <source>
        <dbReference type="EMBL" id="RAJ05403.1"/>
    </source>
</evidence>
<dbReference type="Proteomes" id="UP000249547">
    <property type="component" value="Unassembled WGS sequence"/>
</dbReference>
<evidence type="ECO:0000259" key="2">
    <source>
        <dbReference type="Pfam" id="PF19762"/>
    </source>
</evidence>
<protein>
    <recommendedName>
        <fullName evidence="2">DUF6249 domain-containing protein</fullName>
    </recommendedName>
</protein>
<dbReference type="Pfam" id="PF19762">
    <property type="entry name" value="DUF6249"/>
    <property type="match status" value="1"/>
</dbReference>
<keyword evidence="4" id="KW-1185">Reference proteome</keyword>
<feature type="transmembrane region" description="Helical" evidence="1">
    <location>
        <begin position="6"/>
        <end position="24"/>
    </location>
</feature>
<feature type="domain" description="DUF6249" evidence="2">
    <location>
        <begin position="7"/>
        <end position="105"/>
    </location>
</feature>
<keyword evidence="1" id="KW-0812">Transmembrane</keyword>
<gene>
    <name evidence="3" type="ORF">LX64_02561</name>
</gene>
<accession>A0A327QPX4</accession>
<sequence length="110" mass="12230">MQITSAAVLIAMALTIFSLCYYYFTTRHKERLTLLEKGLPGDFFSKYFNFRPFLLVSGIVLISIALGTVVGLVLQALLPTVNYLALSFASILVFTGLGLIVSYFVLPKKR</sequence>
<dbReference type="OrthoDB" id="679295at2"/>
<feature type="transmembrane region" description="Helical" evidence="1">
    <location>
        <begin position="53"/>
        <end position="77"/>
    </location>
</feature>
<proteinExistence type="predicted"/>
<keyword evidence="1" id="KW-1133">Transmembrane helix</keyword>
<dbReference type="AlphaFoldDB" id="A0A327QPX4"/>
<dbReference type="InterPro" id="IPR046216">
    <property type="entry name" value="DUF6249"/>
</dbReference>
<evidence type="ECO:0000313" key="4">
    <source>
        <dbReference type="Proteomes" id="UP000249547"/>
    </source>
</evidence>
<feature type="transmembrane region" description="Helical" evidence="1">
    <location>
        <begin position="83"/>
        <end position="106"/>
    </location>
</feature>
<dbReference type="EMBL" id="QLLL01000004">
    <property type="protein sequence ID" value="RAJ05403.1"/>
    <property type="molecule type" value="Genomic_DNA"/>
</dbReference>
<organism evidence="3 4">
    <name type="scientific">Chitinophaga skermanii</name>
    <dbReference type="NCBI Taxonomy" id="331697"/>
    <lineage>
        <taxon>Bacteria</taxon>
        <taxon>Pseudomonadati</taxon>
        <taxon>Bacteroidota</taxon>
        <taxon>Chitinophagia</taxon>
        <taxon>Chitinophagales</taxon>
        <taxon>Chitinophagaceae</taxon>
        <taxon>Chitinophaga</taxon>
    </lineage>
</organism>
<evidence type="ECO:0000256" key="1">
    <source>
        <dbReference type="SAM" id="Phobius"/>
    </source>
</evidence>
<keyword evidence="1" id="KW-0472">Membrane</keyword>